<dbReference type="PROSITE" id="PS51208">
    <property type="entry name" value="AUTOTRANSPORTER"/>
    <property type="match status" value="1"/>
</dbReference>
<dbReference type="SMART" id="SM00710">
    <property type="entry name" value="PbH1"/>
    <property type="match status" value="12"/>
</dbReference>
<sequence length="3132" mass="316877">MFNGLKAQRRLALYVALGVSAGSCTFLDASMVYAADVTVGVSDNRTSDVIGGSTDGNTVTIGATGGGNHPVISANVVGGTSANPTGNTVTINSAHVTGSLGVLGGFTSNGAVTNNKVFLNGGTVGNIYGALSTGGGTATGNELTINDGSAGNVIGGAASAGAGAIGNKVFLNGGTISGTVAGGYGANATAATGNTITITGGTFSSDIYGGYSSTTSTNTSGNIVNIGAGGSSYGANLTGARIYGGRNTNNVTGNTLNVNTSGIVVRTARNFEKYNFNLTTGVTAGSTMLKVTDSGGFGATPDVQWSKITLNAEGWNADTTKYGRLGTMELLRTGSGADLKIFNTAALDRKATSGDFEYHMYTDVATPPMSFFGYNMVNYVRADIDRFKNADATADNVTGTAVYGGYSSLGNTTTNNKIKITNTNNTNLTVYGGYTAGDGNATNNHVTITATGKVKAAYGGYATAANGKAEDNTVTVETGGWVDDNSYAGWAKGAVNRNIFTVKGHADWSVYGGKLDGSGTAEGNEVRVEGGLVKGYATGAVGGANSTVTGNKVTVTGGTVKKNISGGQSSGANGKVTGNTVAITDSSTVEGIVNGGHMTGDGTASGNEVTISGSTIKQSVNGGYSSASGTVTGNTITVSGSSTLEKAVYGGYADTTGTVTGNIVNISDGTFQKRVYGGYSDKSGTVTGNKVTITGGTFQDHVYGGAGGDNGSAYTAQNFAANNNTVTIAGGTFSGNIYGGVSWKLNGTATGNTVNLGDDTHTDISGTTLTNADIYGGKYSGNGTGTGDYVTGNTLSVNAKNAAAKSVNNFENYKFKLNSATAFGDTMLTVTNAGDFAGTGVDWSKLTVDRTALSDVSSLHGIQRITLLKRSNAADTLKFQNYGATENGTATETHEFGLVTDTDTDETNAVLFEVSRFKGSEVAYDGTTETYAGAYGKELYGGLSRYGHTTTGNTLTVTGLRGTDDPQYAFGGINKGVTGDVKNNTLNIDLANAGDTIDEVYAGEAENANNAGEVSGNIANMKKGTVNKLYGGHTFGTGAVKDNTVNFSGGTATDYVAGAYVDNTANAADITGNKVVFTGGTAVAVEGGAGKGAGALKNNTVTFSGAGSTADTLRGANSEGQGLVEENSVTISGGTVAHAYGAVTDGTGIATKNYVTVSGGTVNTEIAGGVGYNVTANTVTISGGTVGGDIYGGRAAGPGSSASGNTVNLGAENGTYTADLTNAALHGDNDAGTGATLNVRAKNITTKSADKFANYKFHLNDDIAQNGGSMLMLTENNGFNGGNPFDWTKLDVDTTGLSGNTVIGNATLLTGTTNGLKFSNYAGRNKTTAATNGDYETALRTDTNTDTATKVILDYNRFQNNTNATYDGSTPATTLPDGTTEIYGGISYAGNTTTNNHLTVTGVQGNLTSAYGGKTAGARGDATGNSVTVEQTGTGAISNVIGGSTSSQEATAKAKDNTVTIKDGTFGAVYGGYVTHAANATDNHVRIEGGTVQNAVVGGGGTSTATGSMSDNSVTITGGTVTGYVIGGDARVLTSTSNKNVINLGDDTGTYAANLSGAQLWGTSYNGNVLANDDAKLADNTLNIKAKNSAEVAKVRNVQKFNFLLHDDTTKTAPLLTIADADGFGKVSADNSDVKVAWANVTADPSRITTAVDAATVQGKNTYTLMRGANNALKFSDYAARYDTHGGVYETGLRTDTGTNTATEVLYEVNRFKDGRVTYTAASAGDAFGGYSAFGNKTEGNKLTIEGVTGALAAAYGAQTAGTAGDSVGNAVTLVGTGTGAVTNVYGGAITNAANTGDVTGNTVTLTGGTVTDAVYGGYTNGSGKTTGNHVNLGDGSAATLAAGTNLDNAALYGGNQSDVTGNTLNVMVKDAKVQKAQNFENYTFHLTDHIAADKPSSGRIDDSFTRSTGTMLTLANGFDGQEADWSKVTIDTSRLSADKTLGAITLMKSDTANGLTFRNYAPIAREAGVTSGDYEVVQRTDTTDTGTTVRATTVLIDVNRYKNGNVTYDGTSGTKTYAGVSYGGNTAENNTMTLTGIAAGDTVQYLSGGRSEGTAGGAVNNTVNLVGTGAGTLGEVYGGHVGNAANAAGATGNTVNITGGSAQTIYGGYTNGAGKTTGNTVNLGDGTGFAAGADFSNTSIYGGSKADDVTGNTLNVKGKDMTVGAVGNFDVYKFHLNDAIRSGDTMLNLAQAGGFTAPTDFARIDVDENTLHAWGANKQGANHITLLSAAGMHFTGNTPARLLRVQDGVEYGIHTDTGTNTADKVMLDANRFKDGAVEYTAASAGEALGGYSALGNTTENNTLTVTGVAPGASVSAYGGKTVGAHGGAKDNKVLVNGTGEGSLTNVYGGAVTNAGGGDVTGNTVTLTGGTVTGDVYGGYTAGAGATTGNIVNLAGGSVGGTVAGGNKGAAGNALHVTGPVTAGQLANFETVSLTANRDMVGRTLLTVNGGAATTGLDWQKLTADVTMDSIGVKSYEATRVTLMANDKGIDFGTGYHGAKELSAPDGYEIGIDTDTHAGNGKAVYADGYRFKGNTAATYGASDSAHEFAWGGRSELGKTAEDNVLTVTGGTITDTAYGGTSRRGKAQNNKLVMRGGEAQTLKGGFGESASGNTVDVFGGTVRGDVYGGHATAGDAAGNTVNLLAPVTVGGTIHGGMASGASTNNTLAVHSFGAKAKDIDNVQNLHFYLPVGTTSAETRTMLTLTNAPVVKDISTLNLGVAAVAADARALRPGDAVSLLKTNGTLTTATQLRNTGNARTMSASHGGILDYTLSLAKRGENELIATVETVTVNDRSKSPVETRAAATAAINAGADLLTNMGMAAAADAAGTISAQTLPTASEQSVVNEDSSFEVDEESSVADPADEVGADTGKYQLWAAQGGSNMRINSGSYVDAKGWNLNVGFARENKVNDATLMYGPFVEYGRSSYDSYLDDGTHGSGKVSYIGGGVMAKLTQESGSYIEGSLRAGRLSRDYTGSGDAADLSYDDSSTYFAGHIGLGQEWKLAGGDKIEGYAKYFYSHQGGNTTTLRSGAELDFGDVNSHRLRVGARYTHADSARSEVYAGLAYEYEFDGGATATYQGYATPSPSIGGGTGILELGYRFAPKSGSVSYGVNLMGMQGKRDGIAGSVQVNWAF</sequence>
<dbReference type="eggNOG" id="COG3468">
    <property type="taxonomic scope" value="Bacteria"/>
</dbReference>
<keyword evidence="2" id="KW-0732">Signal</keyword>
<dbReference type="InterPro" id="IPR005546">
    <property type="entry name" value="Autotransporte_beta"/>
</dbReference>
<feature type="region of interest" description="Disordered" evidence="1">
    <location>
        <begin position="2838"/>
        <end position="2865"/>
    </location>
</feature>
<evidence type="ECO:0000313" key="4">
    <source>
        <dbReference type="EMBL" id="EGK56985.1"/>
    </source>
</evidence>
<dbReference type="RefSeq" id="WP_006307665.1">
    <property type="nucleotide sequence ID" value="NZ_GL892076.1"/>
</dbReference>
<dbReference type="HOGENOM" id="CLU_000128_0_0_9"/>
<keyword evidence="5" id="KW-1185">Reference proteome</keyword>
<dbReference type="STRING" id="888060.HMPREF9081_2487"/>
<dbReference type="PROSITE" id="PS51257">
    <property type="entry name" value="PROKAR_LIPOPROTEIN"/>
    <property type="match status" value="1"/>
</dbReference>
<accession>F5RQF1</accession>
<evidence type="ECO:0000313" key="5">
    <source>
        <dbReference type="Proteomes" id="UP000004067"/>
    </source>
</evidence>
<dbReference type="OrthoDB" id="1659960at2"/>
<dbReference type="InterPro" id="IPR036709">
    <property type="entry name" value="Autotransporte_beta_dom_sf"/>
</dbReference>
<dbReference type="EMBL" id="AFHQ01000060">
    <property type="protein sequence ID" value="EGK56985.1"/>
    <property type="molecule type" value="Genomic_DNA"/>
</dbReference>
<organism evidence="4 5">
    <name type="scientific">Centipeda periodontii DSM 2778</name>
    <dbReference type="NCBI Taxonomy" id="888060"/>
    <lineage>
        <taxon>Bacteria</taxon>
        <taxon>Bacillati</taxon>
        <taxon>Bacillota</taxon>
        <taxon>Negativicutes</taxon>
        <taxon>Selenomonadales</taxon>
        <taxon>Selenomonadaceae</taxon>
        <taxon>Centipeda</taxon>
    </lineage>
</organism>
<protein>
    <recommendedName>
        <fullName evidence="3">Autotransporter domain-containing protein</fullName>
    </recommendedName>
</protein>
<proteinExistence type="predicted"/>
<comment type="caution">
    <text evidence="4">The sequence shown here is derived from an EMBL/GenBank/DDBJ whole genome shotgun (WGS) entry which is preliminary data.</text>
</comment>
<dbReference type="Proteomes" id="UP000004067">
    <property type="component" value="Unassembled WGS sequence"/>
</dbReference>
<dbReference type="SUPFAM" id="SSF103515">
    <property type="entry name" value="Autotransporter"/>
    <property type="match status" value="1"/>
</dbReference>
<evidence type="ECO:0000259" key="3">
    <source>
        <dbReference type="PROSITE" id="PS51208"/>
    </source>
</evidence>
<name>F5RQF1_9FIRM</name>
<feature type="signal peptide" evidence="2">
    <location>
        <begin position="1"/>
        <end position="34"/>
    </location>
</feature>
<dbReference type="InterPro" id="IPR006626">
    <property type="entry name" value="PbH1"/>
</dbReference>
<feature type="compositionally biased region" description="Acidic residues" evidence="1">
    <location>
        <begin position="2848"/>
        <end position="2865"/>
    </location>
</feature>
<feature type="domain" description="Autotransporter" evidence="3">
    <location>
        <begin position="2867"/>
        <end position="3132"/>
    </location>
</feature>
<reference evidence="4 5" key="1">
    <citation type="submission" date="2011-04" db="EMBL/GenBank/DDBJ databases">
        <authorList>
            <person name="Muzny D."/>
            <person name="Qin X."/>
            <person name="Deng J."/>
            <person name="Jiang H."/>
            <person name="Liu Y."/>
            <person name="Qu J."/>
            <person name="Song X.-Z."/>
            <person name="Zhang L."/>
            <person name="Thornton R."/>
            <person name="Coyle M."/>
            <person name="Francisco L."/>
            <person name="Jackson L."/>
            <person name="Javaid M."/>
            <person name="Korchina V."/>
            <person name="Kovar C."/>
            <person name="Mata R."/>
            <person name="Mathew T."/>
            <person name="Ngo R."/>
            <person name="Nguyen L."/>
            <person name="Nguyen N."/>
            <person name="Okwuonu G."/>
            <person name="Ongeri F."/>
            <person name="Pham C."/>
            <person name="Simmons D."/>
            <person name="Wilczek-Boney K."/>
            <person name="Hale W."/>
            <person name="Jakkamsetti A."/>
            <person name="Pham P."/>
            <person name="Ruth R."/>
            <person name="San Lucas F."/>
            <person name="Warren J."/>
            <person name="Zhang J."/>
            <person name="Zhao Z."/>
            <person name="Zhou C."/>
            <person name="Zhu D."/>
            <person name="Lee S."/>
            <person name="Bess C."/>
            <person name="Blankenburg K."/>
            <person name="Forbes L."/>
            <person name="Fu Q."/>
            <person name="Gubbala S."/>
            <person name="Hirani K."/>
            <person name="Jayaseelan J.C."/>
            <person name="Lara F."/>
            <person name="Munidasa M."/>
            <person name="Palculict T."/>
            <person name="Patil S."/>
            <person name="Pu L.-L."/>
            <person name="Saada N."/>
            <person name="Tang L."/>
            <person name="Weissenberger G."/>
            <person name="Zhu Y."/>
            <person name="Hemphill L."/>
            <person name="Shang Y."/>
            <person name="Youmans B."/>
            <person name="Ayvaz T."/>
            <person name="Ross M."/>
            <person name="Santibanez J."/>
            <person name="Aqrawi P."/>
            <person name="Gross S."/>
            <person name="Joshi V."/>
            <person name="Fowler G."/>
            <person name="Nazareth L."/>
            <person name="Reid J."/>
            <person name="Worley K."/>
            <person name="Petrosino J."/>
            <person name="Highlander S."/>
            <person name="Gibbs R."/>
        </authorList>
    </citation>
    <scope>NUCLEOTIDE SEQUENCE [LARGE SCALE GENOMIC DNA]</scope>
    <source>
        <strain evidence="4 5">DSM 2778</strain>
    </source>
</reference>
<feature type="chain" id="PRO_5003331916" description="Autotransporter domain-containing protein" evidence="2">
    <location>
        <begin position="35"/>
        <end position="3132"/>
    </location>
</feature>
<evidence type="ECO:0000256" key="1">
    <source>
        <dbReference type="SAM" id="MobiDB-lite"/>
    </source>
</evidence>
<evidence type="ECO:0000256" key="2">
    <source>
        <dbReference type="SAM" id="SignalP"/>
    </source>
</evidence>
<dbReference type="SMART" id="SM00869">
    <property type="entry name" value="Autotransporter"/>
    <property type="match status" value="1"/>
</dbReference>
<gene>
    <name evidence="4" type="ORF">HMPREF9081_2487</name>
</gene>